<protein>
    <submittedName>
        <fullName evidence="2">Unannotated protein</fullName>
    </submittedName>
</protein>
<proteinExistence type="predicted"/>
<organism evidence="2">
    <name type="scientific">freshwater metagenome</name>
    <dbReference type="NCBI Taxonomy" id="449393"/>
    <lineage>
        <taxon>unclassified sequences</taxon>
        <taxon>metagenomes</taxon>
        <taxon>ecological metagenomes</taxon>
    </lineage>
</organism>
<reference evidence="2" key="1">
    <citation type="submission" date="2020-05" db="EMBL/GenBank/DDBJ databases">
        <authorList>
            <person name="Chiriac C."/>
            <person name="Salcher M."/>
            <person name="Ghai R."/>
            <person name="Kavagutti S V."/>
        </authorList>
    </citation>
    <scope>NUCLEOTIDE SEQUENCE</scope>
</reference>
<keyword evidence="1" id="KW-0812">Transmembrane</keyword>
<name>A0A6J6HTX7_9ZZZZ</name>
<evidence type="ECO:0000313" key="2">
    <source>
        <dbReference type="EMBL" id="CAB4617352.1"/>
    </source>
</evidence>
<sequence>MMILQVLKAMAQGVDHRIHSRKAQSDEGIAMIMVMGAIVVLSLLLAATFGYANAVEPQARKDQNWNAALAAAQSGVDDYVSKLNANDNYWQNIDCANIAMRGPNAGTNTCNWTGSTAVGWQNVSANDTAAGQFHYDADSSVIFSQGAVRLTSTGKVGDSKRTIQVLVTRGGSTDFLYYTDFEDADPSNTTVYPSGAPNADCGATGPAAAKYWWNGRTSADSCVEIQFVSGDTLDGKVHFNDTPYINGTTSFLQGYETSAPSCKTTPYSVSNCRRGSGTPNLNGNKASYADVLNLPDNATNFSTYPGCQYTGDTRIRFNAAGTMTVWSTRSVGTTTSNDGSSCGTFTGSGSVTVPVPTDKIIYVKNWTSQTKCTVGQVGDGLPVTGDINIDIPTFFCGNGNVYVEGTVKGRVSIAAQNNIVVTGDLLLDGVSAGATPSGTSVTGLVAANSVVVEHPVKCTATSSGSCTAWANIDTSSTSRYVYASIQTLQRSFWVQSYDKGAQLGTLNVYGSIAQKWRGIVGTGSSTGYLKNYRYDSRLRFQAPPYFPQWTNAVWSGRTTGEIKSTY</sequence>
<keyword evidence="1" id="KW-1133">Transmembrane helix</keyword>
<dbReference type="AlphaFoldDB" id="A0A6J6HTX7"/>
<feature type="transmembrane region" description="Helical" evidence="1">
    <location>
        <begin position="29"/>
        <end position="52"/>
    </location>
</feature>
<dbReference type="EMBL" id="CAEZVF010000027">
    <property type="protein sequence ID" value="CAB4617352.1"/>
    <property type="molecule type" value="Genomic_DNA"/>
</dbReference>
<accession>A0A6J6HTX7</accession>
<evidence type="ECO:0000256" key="1">
    <source>
        <dbReference type="SAM" id="Phobius"/>
    </source>
</evidence>
<gene>
    <name evidence="2" type="ORF">UFOPK1939_00296</name>
</gene>
<keyword evidence="1" id="KW-0472">Membrane</keyword>